<dbReference type="InterPro" id="IPR002104">
    <property type="entry name" value="Integrase_catalytic"/>
</dbReference>
<dbReference type="CDD" id="cd01189">
    <property type="entry name" value="INT_ICEBs1_C_like"/>
    <property type="match status" value="1"/>
</dbReference>
<dbReference type="InterPro" id="IPR044068">
    <property type="entry name" value="CB"/>
</dbReference>
<evidence type="ECO:0000259" key="5">
    <source>
        <dbReference type="PROSITE" id="PS51898"/>
    </source>
</evidence>
<evidence type="ECO:0000313" key="8">
    <source>
        <dbReference type="Proteomes" id="UP001589793"/>
    </source>
</evidence>
<comment type="caution">
    <text evidence="7">The sequence shown here is derived from an EMBL/GenBank/DDBJ whole genome shotgun (WGS) entry which is preliminary data.</text>
</comment>
<keyword evidence="2 4" id="KW-0238">DNA-binding</keyword>
<keyword evidence="3" id="KW-0233">DNA recombination</keyword>
<organism evidence="7 8">
    <name type="scientific">Brachybacterium hainanense</name>
    <dbReference type="NCBI Taxonomy" id="1541174"/>
    <lineage>
        <taxon>Bacteria</taxon>
        <taxon>Bacillati</taxon>
        <taxon>Actinomycetota</taxon>
        <taxon>Actinomycetes</taxon>
        <taxon>Micrococcales</taxon>
        <taxon>Dermabacteraceae</taxon>
        <taxon>Brachybacterium</taxon>
    </lineage>
</organism>
<evidence type="ECO:0000256" key="3">
    <source>
        <dbReference type="ARBA" id="ARBA00023172"/>
    </source>
</evidence>
<reference evidence="7 8" key="1">
    <citation type="submission" date="2024-09" db="EMBL/GenBank/DDBJ databases">
        <authorList>
            <person name="Sun Q."/>
            <person name="Mori K."/>
        </authorList>
    </citation>
    <scope>NUCLEOTIDE SEQUENCE [LARGE SCALE GENOMIC DNA]</scope>
    <source>
        <strain evidence="7 8">CICC 10874</strain>
    </source>
</reference>
<evidence type="ECO:0000256" key="4">
    <source>
        <dbReference type="PROSITE-ProRule" id="PRU01248"/>
    </source>
</evidence>
<protein>
    <submittedName>
        <fullName evidence="7">Tyrosine-type recombinase/integrase</fullName>
    </submittedName>
</protein>
<dbReference type="Gene3D" id="1.10.443.10">
    <property type="entry name" value="Intergrase catalytic core"/>
    <property type="match status" value="1"/>
</dbReference>
<dbReference type="RefSeq" id="WP_376979106.1">
    <property type="nucleotide sequence ID" value="NZ_JBHLSV010000005.1"/>
</dbReference>
<accession>A0ABV6R935</accession>
<proteinExistence type="inferred from homology"/>
<evidence type="ECO:0000313" key="7">
    <source>
        <dbReference type="EMBL" id="MFC0673495.1"/>
    </source>
</evidence>
<dbReference type="PROSITE" id="PS51900">
    <property type="entry name" value="CB"/>
    <property type="match status" value="1"/>
</dbReference>
<dbReference type="InterPro" id="IPR010998">
    <property type="entry name" value="Integrase_recombinase_N"/>
</dbReference>
<comment type="similarity">
    <text evidence="1">Belongs to the 'phage' integrase family.</text>
</comment>
<dbReference type="SUPFAM" id="SSF56349">
    <property type="entry name" value="DNA breaking-rejoining enzymes"/>
    <property type="match status" value="1"/>
</dbReference>
<dbReference type="InterPro" id="IPR013762">
    <property type="entry name" value="Integrase-like_cat_sf"/>
</dbReference>
<gene>
    <name evidence="7" type="ORF">ACFFF6_05955</name>
</gene>
<keyword evidence="8" id="KW-1185">Reference proteome</keyword>
<dbReference type="PROSITE" id="PS51898">
    <property type="entry name" value="TYR_RECOMBINASE"/>
    <property type="match status" value="1"/>
</dbReference>
<feature type="domain" description="Core-binding (CB)" evidence="6">
    <location>
        <begin position="68"/>
        <end position="157"/>
    </location>
</feature>
<dbReference type="Proteomes" id="UP001589793">
    <property type="component" value="Unassembled WGS sequence"/>
</dbReference>
<evidence type="ECO:0000256" key="1">
    <source>
        <dbReference type="ARBA" id="ARBA00008857"/>
    </source>
</evidence>
<evidence type="ECO:0000259" key="6">
    <source>
        <dbReference type="PROSITE" id="PS51900"/>
    </source>
</evidence>
<feature type="domain" description="Tyr recombinase" evidence="5">
    <location>
        <begin position="178"/>
        <end position="366"/>
    </location>
</feature>
<dbReference type="Gene3D" id="1.10.150.130">
    <property type="match status" value="1"/>
</dbReference>
<name>A0ABV6R935_9MICO</name>
<sequence length="373" mass="41070">MASISRRARKDGTTAWRVAYRDPGNPTPTSATFDTHEAADRFATMVDRLGGPAARRQLARLEDGSDGHTLAEVLEDYAARHRKLTPGTVDEYRRILTRSGLAEALGGIPVDLIVDDDVEAWVSARAGTISEETGDRIAPKTIKNEHGLLSTLLGHAVTRGWARSNPARGIELPEIELADPLVLTREQYEAIHQAMDPDYQALVQVLGSTGIRWGEATALQWRDITPGTPPQMVVRRAWKRGQKGAWRVEGLPKSKRSRRKFSIPQKLVDTLPDRGAPGALVFPNREGGAIAHSNFHQRKWVRACEAAGVTDPRPRIHDLRHYFASVMLAAGVPIHVVSERMGHDDISTTVKLYAFLTPEAQAAGLDDMEAMLI</sequence>
<dbReference type="PANTHER" id="PTHR30349">
    <property type="entry name" value="PHAGE INTEGRASE-RELATED"/>
    <property type="match status" value="1"/>
</dbReference>
<dbReference type="Pfam" id="PF00589">
    <property type="entry name" value="Phage_integrase"/>
    <property type="match status" value="1"/>
</dbReference>
<dbReference type="EMBL" id="JBHLSV010000005">
    <property type="protein sequence ID" value="MFC0673495.1"/>
    <property type="molecule type" value="Genomic_DNA"/>
</dbReference>
<dbReference type="InterPro" id="IPR011010">
    <property type="entry name" value="DNA_brk_join_enz"/>
</dbReference>
<dbReference type="InterPro" id="IPR050090">
    <property type="entry name" value="Tyrosine_recombinase_XerCD"/>
</dbReference>
<dbReference type="PANTHER" id="PTHR30349:SF64">
    <property type="entry name" value="PROPHAGE INTEGRASE INTD-RELATED"/>
    <property type="match status" value="1"/>
</dbReference>
<evidence type="ECO:0000256" key="2">
    <source>
        <dbReference type="ARBA" id="ARBA00023125"/>
    </source>
</evidence>